<accession>A0A2D0N6F8</accession>
<comment type="subcellular location">
    <subcellularLocation>
        <location evidence="1">Membrane</location>
        <topology evidence="1">Multi-pass membrane protein</topology>
    </subcellularLocation>
</comment>
<gene>
    <name evidence="5" type="ORF">CRP01_22885</name>
</gene>
<keyword evidence="3" id="KW-1133">Transmembrane helix</keyword>
<dbReference type="Proteomes" id="UP000223913">
    <property type="component" value="Unassembled WGS sequence"/>
</dbReference>
<dbReference type="GO" id="GO:0016020">
    <property type="term" value="C:membrane"/>
    <property type="evidence" value="ECO:0007669"/>
    <property type="project" value="UniProtKB-SubCell"/>
</dbReference>
<dbReference type="OrthoDB" id="980719at2"/>
<evidence type="ECO:0008006" key="7">
    <source>
        <dbReference type="Google" id="ProtNLM"/>
    </source>
</evidence>
<name>A0A2D0N6F8_FLAN2</name>
<proteinExistence type="predicted"/>
<evidence type="ECO:0000256" key="1">
    <source>
        <dbReference type="ARBA" id="ARBA00004141"/>
    </source>
</evidence>
<keyword evidence="6" id="KW-1185">Reference proteome</keyword>
<evidence type="ECO:0000256" key="4">
    <source>
        <dbReference type="ARBA" id="ARBA00023136"/>
    </source>
</evidence>
<evidence type="ECO:0000256" key="3">
    <source>
        <dbReference type="ARBA" id="ARBA00022989"/>
    </source>
</evidence>
<reference evidence="5 6" key="1">
    <citation type="submission" date="2017-10" db="EMBL/GenBank/DDBJ databases">
        <title>The draft genome sequence of Lewinella nigricans NBRC 102662.</title>
        <authorList>
            <person name="Wang K."/>
        </authorList>
    </citation>
    <scope>NUCLEOTIDE SEQUENCE [LARGE SCALE GENOMIC DNA]</scope>
    <source>
        <strain evidence="5 6">NBRC 102662</strain>
    </source>
</reference>
<organism evidence="5 6">
    <name type="scientific">Flavilitoribacter nigricans (strain ATCC 23147 / DSM 23189 / NBRC 102662 / NCIMB 1420 / SS-2)</name>
    <name type="common">Lewinella nigricans</name>
    <dbReference type="NCBI Taxonomy" id="1122177"/>
    <lineage>
        <taxon>Bacteria</taxon>
        <taxon>Pseudomonadati</taxon>
        <taxon>Bacteroidota</taxon>
        <taxon>Saprospiria</taxon>
        <taxon>Saprospirales</taxon>
        <taxon>Lewinellaceae</taxon>
        <taxon>Flavilitoribacter</taxon>
    </lineage>
</organism>
<dbReference type="InterPro" id="IPR021147">
    <property type="entry name" value="DUF697"/>
</dbReference>
<dbReference type="RefSeq" id="WP_099152432.1">
    <property type="nucleotide sequence ID" value="NZ_PDUD01000027.1"/>
</dbReference>
<keyword evidence="2" id="KW-0812">Transmembrane</keyword>
<dbReference type="AlphaFoldDB" id="A0A2D0N6F8"/>
<sequence length="172" mass="18509">MTENHVINTVKEEAIVPPIHDEKANKIIRNYIIAATGGSFVPIPVVSTAVITGIQFFLVRDLCKLYDIPFTSRKINVLVNSALGSVVTQVAAMATKIIPGVSAPTKGLSGAAIAGLYIATLGEFYKVHFQDGGTLEDASIGDLKKYFVEEYKRGDINASSLNPINVVKRIFG</sequence>
<evidence type="ECO:0000313" key="6">
    <source>
        <dbReference type="Proteomes" id="UP000223913"/>
    </source>
</evidence>
<dbReference type="EMBL" id="PDUD01000027">
    <property type="protein sequence ID" value="PHN04047.1"/>
    <property type="molecule type" value="Genomic_DNA"/>
</dbReference>
<keyword evidence="4" id="KW-0472">Membrane</keyword>
<protein>
    <recommendedName>
        <fullName evidence="7">GTPase</fullName>
    </recommendedName>
</protein>
<comment type="caution">
    <text evidence="5">The sequence shown here is derived from an EMBL/GenBank/DDBJ whole genome shotgun (WGS) entry which is preliminary data.</text>
</comment>
<dbReference type="Pfam" id="PF05128">
    <property type="entry name" value="DUF697"/>
    <property type="match status" value="1"/>
</dbReference>
<evidence type="ECO:0000313" key="5">
    <source>
        <dbReference type="EMBL" id="PHN04047.1"/>
    </source>
</evidence>
<evidence type="ECO:0000256" key="2">
    <source>
        <dbReference type="ARBA" id="ARBA00022692"/>
    </source>
</evidence>